<dbReference type="RefSeq" id="WP_044435131.1">
    <property type="nucleotide sequence ID" value="NZ_BJYZ01000039.1"/>
</dbReference>
<keyword evidence="6" id="KW-0418">Kinase</keyword>
<dbReference type="InterPro" id="IPR035965">
    <property type="entry name" value="PAS-like_dom_sf"/>
</dbReference>
<evidence type="ECO:0000256" key="5">
    <source>
        <dbReference type="ARBA" id="ARBA00022741"/>
    </source>
</evidence>
<evidence type="ECO:0000256" key="3">
    <source>
        <dbReference type="ARBA" id="ARBA00022553"/>
    </source>
</evidence>
<keyword evidence="9" id="KW-1133">Transmembrane helix</keyword>
<dbReference type="PANTHER" id="PTHR41523:SF8">
    <property type="entry name" value="ETHYLENE RESPONSE SENSOR PROTEIN"/>
    <property type="match status" value="1"/>
</dbReference>
<dbReference type="Proteomes" id="UP000321523">
    <property type="component" value="Unassembled WGS sequence"/>
</dbReference>
<dbReference type="Gene3D" id="3.30.450.20">
    <property type="entry name" value="PAS domain"/>
    <property type="match status" value="1"/>
</dbReference>
<dbReference type="InterPro" id="IPR036890">
    <property type="entry name" value="HATPase_C_sf"/>
</dbReference>
<comment type="catalytic activity">
    <reaction evidence="1">
        <text>ATP + protein L-histidine = ADP + protein N-phospho-L-histidine.</text>
        <dbReference type="EC" id="2.7.13.3"/>
    </reaction>
</comment>
<dbReference type="InterPro" id="IPR011495">
    <property type="entry name" value="Sig_transdc_His_kin_sub2_dim/P"/>
</dbReference>
<dbReference type="EMBL" id="BJYZ01000039">
    <property type="protein sequence ID" value="GEO42339.1"/>
    <property type="molecule type" value="Genomic_DNA"/>
</dbReference>
<keyword evidence="5" id="KW-0547">Nucleotide-binding</keyword>
<reference evidence="11 12" key="1">
    <citation type="submission" date="2019-07" db="EMBL/GenBank/DDBJ databases">
        <title>Whole genome shotgun sequence of Skermanella aerolata NBRC 106429.</title>
        <authorList>
            <person name="Hosoyama A."/>
            <person name="Uohara A."/>
            <person name="Ohji S."/>
            <person name="Ichikawa N."/>
        </authorList>
    </citation>
    <scope>NUCLEOTIDE SEQUENCE [LARGE SCALE GENOMIC DNA]</scope>
    <source>
        <strain evidence="11 12">NBRC 106429</strain>
    </source>
</reference>
<evidence type="ECO:0000256" key="4">
    <source>
        <dbReference type="ARBA" id="ARBA00022679"/>
    </source>
</evidence>
<protein>
    <recommendedName>
        <fullName evidence="2">histidine kinase</fullName>
        <ecNumber evidence="2">2.7.13.3</ecNumber>
    </recommendedName>
</protein>
<keyword evidence="7" id="KW-0067">ATP-binding</keyword>
<dbReference type="InterPro" id="IPR000014">
    <property type="entry name" value="PAS"/>
</dbReference>
<keyword evidence="4" id="KW-0808">Transferase</keyword>
<dbReference type="AlphaFoldDB" id="A0A512E0W9"/>
<dbReference type="Pfam" id="PF07568">
    <property type="entry name" value="HisKA_2"/>
    <property type="match status" value="1"/>
</dbReference>
<evidence type="ECO:0000313" key="11">
    <source>
        <dbReference type="EMBL" id="GEO42339.1"/>
    </source>
</evidence>
<keyword evidence="3" id="KW-0597">Phosphoprotein</keyword>
<dbReference type="GO" id="GO:0005524">
    <property type="term" value="F:ATP binding"/>
    <property type="evidence" value="ECO:0007669"/>
    <property type="project" value="UniProtKB-KW"/>
</dbReference>
<dbReference type="SMART" id="SM00387">
    <property type="entry name" value="HATPase_c"/>
    <property type="match status" value="1"/>
</dbReference>
<organism evidence="11 12">
    <name type="scientific">Skermanella aerolata</name>
    <dbReference type="NCBI Taxonomy" id="393310"/>
    <lineage>
        <taxon>Bacteria</taxon>
        <taxon>Pseudomonadati</taxon>
        <taxon>Pseudomonadota</taxon>
        <taxon>Alphaproteobacteria</taxon>
        <taxon>Rhodospirillales</taxon>
        <taxon>Azospirillaceae</taxon>
        <taxon>Skermanella</taxon>
    </lineage>
</organism>
<dbReference type="EC" id="2.7.13.3" evidence="2"/>
<evidence type="ECO:0000256" key="2">
    <source>
        <dbReference type="ARBA" id="ARBA00012438"/>
    </source>
</evidence>
<dbReference type="PANTHER" id="PTHR41523">
    <property type="entry name" value="TWO-COMPONENT SYSTEM SENSOR PROTEIN"/>
    <property type="match status" value="1"/>
</dbReference>
<dbReference type="PROSITE" id="PS50113">
    <property type="entry name" value="PAC"/>
    <property type="match status" value="1"/>
</dbReference>
<dbReference type="Pfam" id="PF02518">
    <property type="entry name" value="HATPase_c"/>
    <property type="match status" value="1"/>
</dbReference>
<keyword evidence="8" id="KW-0843">Virulence</keyword>
<evidence type="ECO:0000256" key="6">
    <source>
        <dbReference type="ARBA" id="ARBA00022777"/>
    </source>
</evidence>
<dbReference type="CDD" id="cd18774">
    <property type="entry name" value="PDC2_HK_sensor"/>
    <property type="match status" value="1"/>
</dbReference>
<dbReference type="SUPFAM" id="SSF55874">
    <property type="entry name" value="ATPase domain of HSP90 chaperone/DNA topoisomerase II/histidine kinase"/>
    <property type="match status" value="1"/>
</dbReference>
<gene>
    <name evidence="11" type="ORF">SAE02_64870</name>
</gene>
<keyword evidence="12" id="KW-1185">Reference proteome</keyword>
<dbReference type="OrthoDB" id="9767435at2"/>
<keyword evidence="9" id="KW-0812">Transmembrane</keyword>
<evidence type="ECO:0000256" key="9">
    <source>
        <dbReference type="SAM" id="Phobius"/>
    </source>
</evidence>
<sequence length="674" mass="73178">MAQRAYLSFIAALLPILTFSAVMVFVLNGFQEHNLARNIQDGARAAASAMDVEITRNLSALEALALGARLDEPDGVERLFAHARDMMAAHPDWINVVLSDQDRPVFNLMHGLKHGLSVDPSSLPPLLDPDAMREVIRTGQPVVSGVIVEPDRYPEPFVSFRVPVRSGDPRRASHVLAVGIRAWAFHDPLKLDELQSGWSLCLIDGNLRIITRTVAAGPLDRDIGRQANPTLAKGLEQPQEAFPVRGLEGAEYLTSVNRIKRAGWFVTASVPFAVVGRTNRLNLALAAGSGLLALAIAAGLGTSLIASILRSHAAEARLASLEAQQLAERRLNRIAADIPGAILRRVLHPDGRISFPYFSEGGRSLLNLGRDARFRPGDIEEVAERLIAPEDRQCWIEAIRRSAWTLEPISMEFRVVSAEGVKTWIRSIARPHREQDGTVVWDAVALDVNDLKLTQAELELRLAEKDTLLREVHHRVKNNLQAIWGVIQVERSRLSDAQARDRLEVIGHRLSVLGAIHQQLYASDNLQRIDCARNLEELGLRLADLHGRDGISIMVDADPVLCDLDTALPIGLIANELINNCYRHAFPACACGDAGAGGNCGGGGRIEVSLRDLDDGIELEVTDDGAGMTQAQSDGIGTIIVQALAGQIDGRVSTVTGATGTTVTVLIPKFSAQT</sequence>
<keyword evidence="9" id="KW-0472">Membrane</keyword>
<evidence type="ECO:0000259" key="10">
    <source>
        <dbReference type="PROSITE" id="PS50113"/>
    </source>
</evidence>
<evidence type="ECO:0000313" key="12">
    <source>
        <dbReference type="Proteomes" id="UP000321523"/>
    </source>
</evidence>
<dbReference type="CDD" id="cd00130">
    <property type="entry name" value="PAS"/>
    <property type="match status" value="1"/>
</dbReference>
<feature type="transmembrane region" description="Helical" evidence="9">
    <location>
        <begin position="6"/>
        <end position="27"/>
    </location>
</feature>
<feature type="domain" description="PAC" evidence="10">
    <location>
        <begin position="409"/>
        <end position="460"/>
    </location>
</feature>
<dbReference type="SUPFAM" id="SSF55785">
    <property type="entry name" value="PYP-like sensor domain (PAS domain)"/>
    <property type="match status" value="1"/>
</dbReference>
<dbReference type="InterPro" id="IPR003594">
    <property type="entry name" value="HATPase_dom"/>
</dbReference>
<accession>A0A512E0W9</accession>
<proteinExistence type="predicted"/>
<dbReference type="GO" id="GO:0004673">
    <property type="term" value="F:protein histidine kinase activity"/>
    <property type="evidence" value="ECO:0007669"/>
    <property type="project" value="UniProtKB-EC"/>
</dbReference>
<comment type="caution">
    <text evidence="11">The sequence shown here is derived from an EMBL/GenBank/DDBJ whole genome shotgun (WGS) entry which is preliminary data.</text>
</comment>
<evidence type="ECO:0000256" key="8">
    <source>
        <dbReference type="ARBA" id="ARBA00023026"/>
    </source>
</evidence>
<name>A0A512E0W9_9PROT</name>
<evidence type="ECO:0000256" key="7">
    <source>
        <dbReference type="ARBA" id="ARBA00022840"/>
    </source>
</evidence>
<evidence type="ECO:0000256" key="1">
    <source>
        <dbReference type="ARBA" id="ARBA00000085"/>
    </source>
</evidence>
<dbReference type="InterPro" id="IPR000700">
    <property type="entry name" value="PAS-assoc_C"/>
</dbReference>
<dbReference type="Gene3D" id="3.30.565.10">
    <property type="entry name" value="Histidine kinase-like ATPase, C-terminal domain"/>
    <property type="match status" value="1"/>
</dbReference>